<name>R4T9K4_9CAUD</name>
<dbReference type="EMBL" id="KC292026">
    <property type="protein sequence ID" value="AGM11610.1"/>
    <property type="molecule type" value="Genomic_DNA"/>
</dbReference>
<proteinExistence type="predicted"/>
<protein>
    <submittedName>
        <fullName evidence="1">Uncharacterized protein</fullName>
    </submittedName>
</protein>
<dbReference type="KEGG" id="vg:16193962"/>
<dbReference type="GeneID" id="16193962"/>
<dbReference type="RefSeq" id="YP_008059488.1">
    <property type="nucleotide sequence ID" value="NC_021328.1"/>
</dbReference>
<organism evidence="1 2">
    <name type="scientific">Halogranum tailed virus 1</name>
    <dbReference type="NCBI Taxonomy" id="1273749"/>
    <lineage>
        <taxon>Viruses</taxon>
        <taxon>Duplodnaviria</taxon>
        <taxon>Heunggongvirae</taxon>
        <taxon>Uroviricota</taxon>
        <taxon>Caudoviricetes</taxon>
        <taxon>Thumleimavirales</taxon>
        <taxon>Halomagnusviridae</taxon>
        <taxon>Hagravirus</taxon>
        <taxon>Hagravirus capitaneum</taxon>
        <taxon>Hagravirus HGTV1</taxon>
    </lineage>
</organism>
<dbReference type="Proteomes" id="UP000202786">
    <property type="component" value="Segment"/>
</dbReference>
<accession>R4T9K4</accession>
<keyword evidence="2" id="KW-1185">Reference proteome</keyword>
<sequence length="234" mass="26427">MGQITQADAEKSAENVAATVSEICEENDIFFAPLESDMIGVRKPAFANFARQVREGNAAFRSWSLPAEKGAVNQTNRSVFTARFVNFDYTIPEAVSHLIESGQFEDSVSNLMEYDDDLSREVAEAVMSYNLYIVAKGWLAESQVADMSGISKLWESNDLAGQDFQEGETFIQLKSFTHGIHGLKFDGNAELRFYGWVGDKIVVSDDYTDVTKKLQETYMVNFDDLRDYEWFHSL</sequence>
<reference evidence="1 2" key="1">
    <citation type="submission" date="2012-12" db="EMBL/GenBank/DDBJ databases">
        <authorList>
            <person name="Sencilo A."/>
            <person name="Jacobs-Sera D."/>
            <person name="Russell D.A."/>
            <person name="Ko C."/>
            <person name="Atanasova N."/>
            <person name="Osterlund E."/>
            <person name="Oksanen H.M."/>
            <person name="Bamford D.H."/>
            <person name="Hatfull G.F."/>
            <person name="Roine E."/>
            <person name="Hendrix R.W."/>
        </authorList>
    </citation>
    <scope>NUCLEOTIDE SEQUENCE [LARGE SCALE GENOMIC DNA]</scope>
</reference>
<gene>
    <name evidence="1" type="primary">313</name>
    <name evidence="1" type="ORF">HGTV1_313</name>
</gene>
<evidence type="ECO:0000313" key="1">
    <source>
        <dbReference type="EMBL" id="AGM11610.1"/>
    </source>
</evidence>
<evidence type="ECO:0000313" key="2">
    <source>
        <dbReference type="Proteomes" id="UP000202786"/>
    </source>
</evidence>